<evidence type="ECO:0000313" key="4">
    <source>
        <dbReference type="EMBL" id="MFC3168857.1"/>
    </source>
</evidence>
<name>A0ABV7IKC7_9RHOB</name>
<accession>A0ABV7IKC7</accession>
<feature type="region of interest" description="Disordered" evidence="1">
    <location>
        <begin position="25"/>
        <end position="52"/>
    </location>
</feature>
<evidence type="ECO:0000256" key="1">
    <source>
        <dbReference type="SAM" id="MobiDB-lite"/>
    </source>
</evidence>
<dbReference type="SUPFAM" id="SSF50346">
    <property type="entry name" value="PRC-barrel domain"/>
    <property type="match status" value="2"/>
</dbReference>
<sequence>MTKLLTSTALMAMLAGPVLAQTAEPAAPAPAPATTETMPAGDAATTPAPAGNMAAATPAATNMGFGYMATPADMSAETFIDKNLYAAETDPDTSATYNEADEGWDNIGEIEDLVIDETGQVKAVLVDIGGFLGLGERTVSVAMDQLRMIRDGDSEDDYFIVFTANREALENAPAFEWAVRD</sequence>
<evidence type="ECO:0000256" key="2">
    <source>
        <dbReference type="SAM" id="SignalP"/>
    </source>
</evidence>
<keyword evidence="5" id="KW-1185">Reference proteome</keyword>
<organism evidence="4 5">
    <name type="scientific">Paracoccus fontiphilus</name>
    <dbReference type="NCBI Taxonomy" id="1815556"/>
    <lineage>
        <taxon>Bacteria</taxon>
        <taxon>Pseudomonadati</taxon>
        <taxon>Pseudomonadota</taxon>
        <taxon>Alphaproteobacteria</taxon>
        <taxon>Rhodobacterales</taxon>
        <taxon>Paracoccaceae</taxon>
        <taxon>Paracoccus</taxon>
    </lineage>
</organism>
<protein>
    <submittedName>
        <fullName evidence="4">PRC-barrel domain-containing protein</fullName>
    </submittedName>
</protein>
<dbReference type="Gene3D" id="2.30.30.240">
    <property type="entry name" value="PRC-barrel domain"/>
    <property type="match status" value="1"/>
</dbReference>
<proteinExistence type="predicted"/>
<dbReference type="PANTHER" id="PTHR36505">
    <property type="entry name" value="BLR1072 PROTEIN"/>
    <property type="match status" value="1"/>
</dbReference>
<dbReference type="PANTHER" id="PTHR36505:SF1">
    <property type="entry name" value="BLR1072 PROTEIN"/>
    <property type="match status" value="1"/>
</dbReference>
<dbReference type="Pfam" id="PF05239">
    <property type="entry name" value="PRC"/>
    <property type="match status" value="1"/>
</dbReference>
<comment type="caution">
    <text evidence="4">The sequence shown here is derived from an EMBL/GenBank/DDBJ whole genome shotgun (WGS) entry which is preliminary data.</text>
</comment>
<dbReference type="EMBL" id="JBHRTE010000049">
    <property type="protein sequence ID" value="MFC3168857.1"/>
    <property type="molecule type" value="Genomic_DNA"/>
</dbReference>
<feature type="chain" id="PRO_5047224271" evidence="2">
    <location>
        <begin position="21"/>
        <end position="181"/>
    </location>
</feature>
<keyword evidence="2" id="KW-0732">Signal</keyword>
<feature type="domain" description="PRC-barrel" evidence="3">
    <location>
        <begin position="105"/>
        <end position="163"/>
    </location>
</feature>
<feature type="signal peptide" evidence="2">
    <location>
        <begin position="1"/>
        <end position="20"/>
    </location>
</feature>
<dbReference type="InterPro" id="IPR011033">
    <property type="entry name" value="PRC_barrel-like_sf"/>
</dbReference>
<dbReference type="InterPro" id="IPR027275">
    <property type="entry name" value="PRC-brl_dom"/>
</dbReference>
<dbReference type="RefSeq" id="WP_207464284.1">
    <property type="nucleotide sequence ID" value="NZ_JAFNAW010000001.1"/>
</dbReference>
<reference evidence="5" key="1">
    <citation type="journal article" date="2019" name="Int. J. Syst. Evol. Microbiol.">
        <title>The Global Catalogue of Microorganisms (GCM) 10K type strain sequencing project: providing services to taxonomists for standard genome sequencing and annotation.</title>
        <authorList>
            <consortium name="The Broad Institute Genomics Platform"/>
            <consortium name="The Broad Institute Genome Sequencing Center for Infectious Disease"/>
            <person name="Wu L."/>
            <person name="Ma J."/>
        </authorList>
    </citation>
    <scope>NUCLEOTIDE SEQUENCE [LARGE SCALE GENOMIC DNA]</scope>
    <source>
        <strain evidence="5">KCTC 52239</strain>
    </source>
</reference>
<dbReference type="Proteomes" id="UP001595557">
    <property type="component" value="Unassembled WGS sequence"/>
</dbReference>
<gene>
    <name evidence="4" type="ORF">ACFOD7_12440</name>
</gene>
<evidence type="ECO:0000313" key="5">
    <source>
        <dbReference type="Proteomes" id="UP001595557"/>
    </source>
</evidence>
<evidence type="ECO:0000259" key="3">
    <source>
        <dbReference type="Pfam" id="PF05239"/>
    </source>
</evidence>